<dbReference type="AlphaFoldDB" id="A0A4P2Q104"/>
<feature type="domain" description="PEGA" evidence="2">
    <location>
        <begin position="29"/>
        <end position="98"/>
    </location>
</feature>
<evidence type="ECO:0000313" key="4">
    <source>
        <dbReference type="Proteomes" id="UP000295781"/>
    </source>
</evidence>
<protein>
    <recommendedName>
        <fullName evidence="2">PEGA domain-containing protein</fullName>
    </recommendedName>
</protein>
<evidence type="ECO:0000313" key="3">
    <source>
        <dbReference type="EMBL" id="AUX22907.1"/>
    </source>
</evidence>
<dbReference type="EMBL" id="CP012670">
    <property type="protein sequence ID" value="AUX22907.1"/>
    <property type="molecule type" value="Genomic_DNA"/>
</dbReference>
<keyword evidence="1" id="KW-0732">Signal</keyword>
<dbReference type="RefSeq" id="WP_129347993.1">
    <property type="nucleotide sequence ID" value="NZ_CP012670.1"/>
</dbReference>
<dbReference type="OrthoDB" id="5519214at2"/>
<name>A0A4P2Q104_SORCE</name>
<feature type="chain" id="PRO_5020735507" description="PEGA domain-containing protein" evidence="1">
    <location>
        <begin position="23"/>
        <end position="102"/>
    </location>
</feature>
<evidence type="ECO:0000259" key="2">
    <source>
        <dbReference type="Pfam" id="PF08308"/>
    </source>
</evidence>
<dbReference type="PROSITE" id="PS51257">
    <property type="entry name" value="PROKAR_LIPOPROTEIN"/>
    <property type="match status" value="1"/>
</dbReference>
<evidence type="ECO:0000256" key="1">
    <source>
        <dbReference type="SAM" id="SignalP"/>
    </source>
</evidence>
<dbReference type="Proteomes" id="UP000295781">
    <property type="component" value="Chromosome"/>
</dbReference>
<dbReference type="InterPro" id="IPR013229">
    <property type="entry name" value="PEGA"/>
</dbReference>
<dbReference type="Pfam" id="PF08308">
    <property type="entry name" value="PEGA"/>
    <property type="match status" value="1"/>
</dbReference>
<organism evidence="3 4">
    <name type="scientific">Sorangium cellulosum</name>
    <name type="common">Polyangium cellulosum</name>
    <dbReference type="NCBI Taxonomy" id="56"/>
    <lineage>
        <taxon>Bacteria</taxon>
        <taxon>Pseudomonadati</taxon>
        <taxon>Myxococcota</taxon>
        <taxon>Polyangia</taxon>
        <taxon>Polyangiales</taxon>
        <taxon>Polyangiaceae</taxon>
        <taxon>Sorangium</taxon>
    </lineage>
</organism>
<feature type="signal peptide" evidence="1">
    <location>
        <begin position="1"/>
        <end position="22"/>
    </location>
</feature>
<proteinExistence type="predicted"/>
<accession>A0A4P2Q104</accession>
<sequence>MGARWTQAGAALLMLGLAACVARTPATVSLRMKGNVPDASVTIDDQYIGALAFVAARGVALPPGEHRITVEKAGYFPWDRLVDAKSGDPPIHLQVQLTPVPD</sequence>
<gene>
    <name evidence="3" type="ORF">SOCEGT47_034230</name>
</gene>
<reference evidence="3 4" key="1">
    <citation type="submission" date="2015-09" db="EMBL/GenBank/DDBJ databases">
        <title>Sorangium comparison.</title>
        <authorList>
            <person name="Zaburannyi N."/>
            <person name="Bunk B."/>
            <person name="Overmann J."/>
            <person name="Mueller R."/>
        </authorList>
    </citation>
    <scope>NUCLEOTIDE SEQUENCE [LARGE SCALE GENOMIC DNA]</scope>
    <source>
        <strain evidence="3 4">So ceGT47</strain>
    </source>
</reference>